<proteinExistence type="predicted"/>
<evidence type="ECO:0000256" key="7">
    <source>
        <dbReference type="SAM" id="MobiDB-lite"/>
    </source>
</evidence>
<dbReference type="GO" id="GO:0003677">
    <property type="term" value="F:DNA binding"/>
    <property type="evidence" value="ECO:0007669"/>
    <property type="project" value="InterPro"/>
</dbReference>
<feature type="compositionally biased region" description="Basic residues" evidence="7">
    <location>
        <begin position="28"/>
        <end position="37"/>
    </location>
</feature>
<sequence length="209" mass="23480">MRFWLSDTMSSSWLCKLKDMGRGERSQSTHRSKKKSRTSAILHPMQQLKQHDCLPSRAFCSIPTKRRTEKLHRSPINTKASDTHFPIEPPTKPKPETRRKAFRPCGSAATSVSCGCRRTATSACKSDDSSTMFKSQRKRQETAARRPASGGHGIKQRAAATRSENLVVVKSSSDPMRDFMESMVEMIVANNIYDAKDLVEFFSSISLHA</sequence>
<protein>
    <recommendedName>
        <fullName evidence="6">Transcription repressor</fullName>
    </recommendedName>
    <alternativeName>
        <fullName evidence="6">Ovate family protein</fullName>
    </alternativeName>
</protein>
<feature type="region of interest" description="Disordered" evidence="7">
    <location>
        <begin position="78"/>
        <end position="104"/>
    </location>
</feature>
<keyword evidence="3 6" id="KW-0805">Transcription regulation</keyword>
<dbReference type="Pfam" id="PF13724">
    <property type="entry name" value="DNA_binding_2"/>
    <property type="match status" value="1"/>
</dbReference>
<name>A0A9E7ID26_9LILI</name>
<comment type="subcellular location">
    <subcellularLocation>
        <location evidence="1 6">Nucleus</location>
    </subcellularLocation>
</comment>
<keyword evidence="2 6" id="KW-0678">Repressor</keyword>
<dbReference type="OrthoDB" id="1928390at2759"/>
<evidence type="ECO:0000313" key="10">
    <source>
        <dbReference type="Proteomes" id="UP001055439"/>
    </source>
</evidence>
<dbReference type="Pfam" id="PF04844">
    <property type="entry name" value="Ovate"/>
    <property type="match status" value="1"/>
</dbReference>
<dbReference type="InterPro" id="IPR006458">
    <property type="entry name" value="Ovate_C"/>
</dbReference>
<evidence type="ECO:0000259" key="8">
    <source>
        <dbReference type="PROSITE" id="PS51754"/>
    </source>
</evidence>
<gene>
    <name evidence="9" type="ORF">MUK42_24076</name>
</gene>
<evidence type="ECO:0000256" key="5">
    <source>
        <dbReference type="ARBA" id="ARBA00023242"/>
    </source>
</evidence>
<dbReference type="EMBL" id="CP097511">
    <property type="protein sequence ID" value="URE49589.1"/>
    <property type="molecule type" value="Genomic_DNA"/>
</dbReference>
<evidence type="ECO:0000256" key="4">
    <source>
        <dbReference type="ARBA" id="ARBA00023163"/>
    </source>
</evidence>
<dbReference type="Proteomes" id="UP001055439">
    <property type="component" value="Chromosome 9"/>
</dbReference>
<feature type="compositionally biased region" description="Polar residues" evidence="7">
    <location>
        <begin position="124"/>
        <end position="134"/>
    </location>
</feature>
<dbReference type="AlphaFoldDB" id="A0A9E7ID26"/>
<keyword evidence="4 6" id="KW-0804">Transcription</keyword>
<dbReference type="InterPro" id="IPR038933">
    <property type="entry name" value="Ovate"/>
</dbReference>
<keyword evidence="10" id="KW-1185">Reference proteome</keyword>
<evidence type="ECO:0000313" key="9">
    <source>
        <dbReference type="EMBL" id="URE49589.1"/>
    </source>
</evidence>
<evidence type="ECO:0000256" key="2">
    <source>
        <dbReference type="ARBA" id="ARBA00022491"/>
    </source>
</evidence>
<dbReference type="GO" id="GO:0005634">
    <property type="term" value="C:nucleus"/>
    <property type="evidence" value="ECO:0007669"/>
    <property type="project" value="UniProtKB-SubCell"/>
</dbReference>
<dbReference type="PROSITE" id="PS51754">
    <property type="entry name" value="OVATE"/>
    <property type="match status" value="1"/>
</dbReference>
<reference evidence="9" key="1">
    <citation type="submission" date="2022-05" db="EMBL/GenBank/DDBJ databases">
        <title>The Musa troglodytarum L. genome provides insights into the mechanism of non-climacteric behaviour and enrichment of carotenoids.</title>
        <authorList>
            <person name="Wang J."/>
        </authorList>
    </citation>
    <scope>NUCLEOTIDE SEQUENCE</scope>
    <source>
        <tissue evidence="9">Leaf</tissue>
    </source>
</reference>
<evidence type="ECO:0000256" key="1">
    <source>
        <dbReference type="ARBA" id="ARBA00004123"/>
    </source>
</evidence>
<dbReference type="PANTHER" id="PTHR33057">
    <property type="entry name" value="TRANSCRIPTION REPRESSOR OFP7-RELATED"/>
    <property type="match status" value="1"/>
</dbReference>
<feature type="region of interest" description="Disordered" evidence="7">
    <location>
        <begin position="18"/>
        <end position="39"/>
    </location>
</feature>
<evidence type="ECO:0000256" key="3">
    <source>
        <dbReference type="ARBA" id="ARBA00023015"/>
    </source>
</evidence>
<dbReference type="InterPro" id="IPR025830">
    <property type="entry name" value="DNA_bnd_dom_ovate"/>
</dbReference>
<dbReference type="GO" id="GO:0045892">
    <property type="term" value="P:negative regulation of DNA-templated transcription"/>
    <property type="evidence" value="ECO:0007669"/>
    <property type="project" value="UniProtKB-UniRule"/>
</dbReference>
<feature type="region of interest" description="Disordered" evidence="7">
    <location>
        <begin position="124"/>
        <end position="162"/>
    </location>
</feature>
<dbReference type="PANTHER" id="PTHR33057:SF151">
    <property type="entry name" value="TRANSCRIPTION REPRESSOR OFP1"/>
    <property type="match status" value="1"/>
</dbReference>
<keyword evidence="5 6" id="KW-0539">Nucleus</keyword>
<feature type="compositionally biased region" description="Basic and acidic residues" evidence="7">
    <location>
        <begin position="18"/>
        <end position="27"/>
    </location>
</feature>
<accession>A0A9E7ID26</accession>
<comment type="function">
    <text evidence="6">Transcriptional repressor that regulates multiple aspects of plant growth and development.</text>
</comment>
<feature type="domain" description="OVATE" evidence="8">
    <location>
        <begin position="168"/>
        <end position="209"/>
    </location>
</feature>
<evidence type="ECO:0000256" key="6">
    <source>
        <dbReference type="RuleBase" id="RU367028"/>
    </source>
</evidence>
<organism evidence="9 10">
    <name type="scientific">Musa troglodytarum</name>
    <name type="common">fe'i banana</name>
    <dbReference type="NCBI Taxonomy" id="320322"/>
    <lineage>
        <taxon>Eukaryota</taxon>
        <taxon>Viridiplantae</taxon>
        <taxon>Streptophyta</taxon>
        <taxon>Embryophyta</taxon>
        <taxon>Tracheophyta</taxon>
        <taxon>Spermatophyta</taxon>
        <taxon>Magnoliopsida</taxon>
        <taxon>Liliopsida</taxon>
        <taxon>Zingiberales</taxon>
        <taxon>Musaceae</taxon>
        <taxon>Musa</taxon>
    </lineage>
</organism>